<protein>
    <submittedName>
        <fullName evidence="1">Unannotated protein</fullName>
    </submittedName>
</protein>
<dbReference type="AlphaFoldDB" id="A0A6J7E5A8"/>
<gene>
    <name evidence="1" type="ORF">UFOPK3381_01140</name>
</gene>
<name>A0A6J7E5A8_9ZZZZ</name>
<sequence length="70" mass="7738">MAFGGRAVEEIGRHLNDFALHRVELGKPQGIESIVKEERLVDLTDELFDVFTSRGVDQPKEATGVDVGIE</sequence>
<dbReference type="EMBL" id="CAFBLN010000064">
    <property type="protein sequence ID" value="CAB4877238.1"/>
    <property type="molecule type" value="Genomic_DNA"/>
</dbReference>
<organism evidence="1">
    <name type="scientific">freshwater metagenome</name>
    <dbReference type="NCBI Taxonomy" id="449393"/>
    <lineage>
        <taxon>unclassified sequences</taxon>
        <taxon>metagenomes</taxon>
        <taxon>ecological metagenomes</taxon>
    </lineage>
</organism>
<evidence type="ECO:0000313" key="1">
    <source>
        <dbReference type="EMBL" id="CAB4877238.1"/>
    </source>
</evidence>
<reference evidence="1" key="1">
    <citation type="submission" date="2020-05" db="EMBL/GenBank/DDBJ databases">
        <authorList>
            <person name="Chiriac C."/>
            <person name="Salcher M."/>
            <person name="Ghai R."/>
            <person name="Kavagutti S V."/>
        </authorList>
    </citation>
    <scope>NUCLEOTIDE SEQUENCE</scope>
</reference>
<accession>A0A6J7E5A8</accession>
<proteinExistence type="predicted"/>